<name>A0A2T3XMV6_9BURK</name>
<dbReference type="AlphaFoldDB" id="A0A2T3XMV6"/>
<organism evidence="1 2">
    <name type="scientific">Trinickia symbiotica</name>
    <dbReference type="NCBI Taxonomy" id="863227"/>
    <lineage>
        <taxon>Bacteria</taxon>
        <taxon>Pseudomonadati</taxon>
        <taxon>Pseudomonadota</taxon>
        <taxon>Betaproteobacteria</taxon>
        <taxon>Burkholderiales</taxon>
        <taxon>Burkholderiaceae</taxon>
        <taxon>Trinickia</taxon>
    </lineage>
</organism>
<dbReference type="Proteomes" id="UP000240638">
    <property type="component" value="Unassembled WGS sequence"/>
</dbReference>
<protein>
    <submittedName>
        <fullName evidence="1">Uncharacterized protein</fullName>
    </submittedName>
</protein>
<dbReference type="RefSeq" id="WP_107153578.1">
    <property type="nucleotide sequence ID" value="NZ_PYUC01000016.1"/>
</dbReference>
<comment type="caution">
    <text evidence="1">The sequence shown here is derived from an EMBL/GenBank/DDBJ whole genome shotgun (WGS) entry which is preliminary data.</text>
</comment>
<evidence type="ECO:0000313" key="2">
    <source>
        <dbReference type="Proteomes" id="UP000240638"/>
    </source>
</evidence>
<evidence type="ECO:0000313" key="1">
    <source>
        <dbReference type="EMBL" id="PTB17797.1"/>
    </source>
</evidence>
<gene>
    <name evidence="1" type="ORF">C9I57_26650</name>
</gene>
<proteinExistence type="predicted"/>
<dbReference type="EMBL" id="PYUC01000016">
    <property type="protein sequence ID" value="PTB17797.1"/>
    <property type="molecule type" value="Genomic_DNA"/>
</dbReference>
<accession>A0A2T3XMV6</accession>
<reference evidence="1 2" key="1">
    <citation type="submission" date="2018-03" db="EMBL/GenBank/DDBJ databases">
        <title>Whole genome analyses suggest that Burkholderia sensu lato contains two further novel genera in the rhizoxinica-symbiotica group Mycetohabitans gen. nov., and Trinickia gen. nov.: implications for the evolution of diazotrophy and nodulation in the Burkholderiaceae.</title>
        <authorList>
            <person name="Estrada De Los Santos P."/>
            <person name="Palmer M."/>
            <person name="Chavez-Ramirez B."/>
            <person name="Steenkamp E.T."/>
            <person name="Hirsch A.M."/>
            <person name="Manyaka P."/>
            <person name="Maluk M."/>
            <person name="Lafos M."/>
            <person name="Crook M."/>
            <person name="Gross E."/>
            <person name="Simon M.F."/>
            <person name="Bueno Dos Reis Junior F."/>
            <person name="Poole P.S."/>
            <person name="Venter S.N."/>
            <person name="James E.K."/>
        </authorList>
    </citation>
    <scope>NUCLEOTIDE SEQUENCE [LARGE SCALE GENOMIC DNA]</scope>
    <source>
        <strain evidence="1 2">JPY-366</strain>
    </source>
</reference>
<sequence>MSSATVSTLPPGHETLAAALVSGLAAARRARPAQHVRIPAAPKPSSHDAVDAWTATHAGALAVRGWLCVSQAGDTVRFAAHSLVRAADGKLLDPTFLPTDPVLPFVPHPRQVGGFFAHLCMRDAPHELVVLGVPDEGPQ</sequence>